<reference evidence="1 2" key="1">
    <citation type="submission" date="2019-11" db="EMBL/GenBank/DDBJ databases">
        <title>Escherichia alba sp. nov. isolated from the gut of plastic-eating superworms Zophobas atratus.</title>
        <authorList>
            <person name="Yang Y."/>
        </authorList>
    </citation>
    <scope>NUCLEOTIDE SEQUENCE [LARGE SCALE GENOMIC DNA]</scope>
    <source>
        <strain evidence="2">BIT-B35</strain>
    </source>
</reference>
<accession>A0A6L6IIX9</accession>
<keyword evidence="2" id="KW-1185">Reference proteome</keyword>
<protein>
    <submittedName>
        <fullName evidence="1">Uncharacterized protein</fullName>
    </submittedName>
</protein>
<name>A0A6L6IIX9_9ENTR</name>
<proteinExistence type="predicted"/>
<evidence type="ECO:0000313" key="2">
    <source>
        <dbReference type="Proteomes" id="UP000477739"/>
    </source>
</evidence>
<dbReference type="AlphaFoldDB" id="A0A6L6IIX9"/>
<comment type="caution">
    <text evidence="1">The sequence shown here is derived from an EMBL/GenBank/DDBJ whole genome shotgun (WGS) entry which is preliminary data.</text>
</comment>
<gene>
    <name evidence="1" type="ORF">GJV78_06365</name>
</gene>
<sequence>MIDRQAIQSVAKQRIRSHKFLAGGTIVKASVAGNREAGISANGDFNVI</sequence>
<evidence type="ECO:0000313" key="1">
    <source>
        <dbReference type="EMBL" id="MTH45894.1"/>
    </source>
</evidence>
<dbReference type="RefSeq" id="WP_155107537.1">
    <property type="nucleotide sequence ID" value="NZ_WMJZ01000006.1"/>
</dbReference>
<organism evidence="1 2">
    <name type="scientific">Intestinirhabdus alba</name>
    <dbReference type="NCBI Taxonomy" id="2899544"/>
    <lineage>
        <taxon>Bacteria</taxon>
        <taxon>Pseudomonadati</taxon>
        <taxon>Pseudomonadota</taxon>
        <taxon>Gammaproteobacteria</taxon>
        <taxon>Enterobacterales</taxon>
        <taxon>Enterobacteriaceae</taxon>
        <taxon>Intestinirhabdus</taxon>
    </lineage>
</organism>
<dbReference type="EMBL" id="WMJZ01000006">
    <property type="protein sequence ID" value="MTH45894.1"/>
    <property type="molecule type" value="Genomic_DNA"/>
</dbReference>
<dbReference type="Proteomes" id="UP000477739">
    <property type="component" value="Unassembled WGS sequence"/>
</dbReference>